<feature type="transmembrane region" description="Helical" evidence="1">
    <location>
        <begin position="38"/>
        <end position="59"/>
    </location>
</feature>
<gene>
    <name evidence="2" type="ORF">Q9K01_08080</name>
</gene>
<dbReference type="Proteomes" id="UP001235664">
    <property type="component" value="Unassembled WGS sequence"/>
</dbReference>
<keyword evidence="1" id="KW-1133">Transmembrane helix</keyword>
<keyword evidence="1" id="KW-0812">Transmembrane</keyword>
<evidence type="ECO:0000313" key="2">
    <source>
        <dbReference type="EMBL" id="MDP4539576.1"/>
    </source>
</evidence>
<evidence type="ECO:0000256" key="1">
    <source>
        <dbReference type="SAM" id="Phobius"/>
    </source>
</evidence>
<name>A0ABT9H8I7_9SPHN</name>
<evidence type="ECO:0000313" key="3">
    <source>
        <dbReference type="Proteomes" id="UP001235664"/>
    </source>
</evidence>
<proteinExistence type="predicted"/>
<sequence length="72" mass="8293">MSEDGRNSVYLWLGTLTLFGAVWASLHFDLFEGISDTWLWPVLTVTIVANLVQTVWGFWQRRASNPKNPNRL</sequence>
<organism evidence="2 3">
    <name type="scientific">Qipengyuania benthica</name>
    <dbReference type="NCBI Taxonomy" id="3067651"/>
    <lineage>
        <taxon>Bacteria</taxon>
        <taxon>Pseudomonadati</taxon>
        <taxon>Pseudomonadota</taxon>
        <taxon>Alphaproteobacteria</taxon>
        <taxon>Sphingomonadales</taxon>
        <taxon>Erythrobacteraceae</taxon>
        <taxon>Qipengyuania</taxon>
    </lineage>
</organism>
<keyword evidence="3" id="KW-1185">Reference proteome</keyword>
<dbReference type="RefSeq" id="WP_305929697.1">
    <property type="nucleotide sequence ID" value="NZ_JAVAIL010000002.1"/>
</dbReference>
<keyword evidence="1" id="KW-0472">Membrane</keyword>
<comment type="caution">
    <text evidence="2">The sequence shown here is derived from an EMBL/GenBank/DDBJ whole genome shotgun (WGS) entry which is preliminary data.</text>
</comment>
<reference evidence="2 3" key="1">
    <citation type="submission" date="2023-08" db="EMBL/GenBank/DDBJ databases">
        <title>genomic of DY56.</title>
        <authorList>
            <person name="Wang Y."/>
        </authorList>
    </citation>
    <scope>NUCLEOTIDE SEQUENCE [LARGE SCALE GENOMIC DNA]</scope>
    <source>
        <strain evidence="2 3">DY56-A-20</strain>
    </source>
</reference>
<accession>A0ABT9H8I7</accession>
<feature type="transmembrane region" description="Helical" evidence="1">
    <location>
        <begin position="9"/>
        <end position="26"/>
    </location>
</feature>
<protein>
    <submittedName>
        <fullName evidence="2">Uncharacterized protein</fullName>
    </submittedName>
</protein>
<dbReference type="EMBL" id="JAVAIL010000002">
    <property type="protein sequence ID" value="MDP4539576.1"/>
    <property type="molecule type" value="Genomic_DNA"/>
</dbReference>